<keyword evidence="3" id="KW-1185">Reference proteome</keyword>
<reference evidence="2 3" key="1">
    <citation type="submission" date="2019-05" db="EMBL/GenBank/DDBJ databases">
        <title>We sequenced the genome of Paenibacillus hemerocallicola KCTC 33185 for further insight into its adaptation and study the phylogeny of Paenibacillus.</title>
        <authorList>
            <person name="Narsing Rao M.P."/>
        </authorList>
    </citation>
    <scope>NUCLEOTIDE SEQUENCE [LARGE SCALE GENOMIC DNA]</scope>
    <source>
        <strain evidence="2 3">KCTC 33185</strain>
    </source>
</reference>
<gene>
    <name evidence="2" type="ORF">FE784_40150</name>
</gene>
<dbReference type="Pfam" id="PF01391">
    <property type="entry name" value="Collagen"/>
    <property type="match status" value="1"/>
</dbReference>
<dbReference type="EMBL" id="VDCQ01000131">
    <property type="protein sequence ID" value="TNJ54017.1"/>
    <property type="molecule type" value="Genomic_DNA"/>
</dbReference>
<dbReference type="RefSeq" id="WP_281287219.1">
    <property type="nucleotide sequence ID" value="NZ_VDCQ01000131.1"/>
</dbReference>
<dbReference type="InterPro" id="IPR021210">
    <property type="entry name" value="Exosporium_BclB"/>
</dbReference>
<sequence length="216" mass="20069">GATGATGDAGPAGATGATGDAGPAGATGATGDAGPAGATGATGDSAIIPFASGGPAIMTTIAGGLIGTASIVGFGSSATGIDLAGGTIDLTGTALGPIINFAFSMPRDGTVTALSAYFSTTVALALVGSTVTITAQLFSSTTPDNTFTAIPGAVVSLAPPLTGTVALGTISSGILTGLSIPVTAETRLLLVFSATADGLSLLNTVTGYASGGLSIS</sequence>
<comment type="caution">
    <text evidence="2">The sequence shown here is derived from an EMBL/GenBank/DDBJ whole genome shotgun (WGS) entry which is preliminary data.</text>
</comment>
<evidence type="ECO:0000313" key="3">
    <source>
        <dbReference type="Proteomes" id="UP000307943"/>
    </source>
</evidence>
<dbReference type="InterPro" id="IPR008160">
    <property type="entry name" value="Collagen"/>
</dbReference>
<proteinExistence type="predicted"/>
<dbReference type="Proteomes" id="UP000307943">
    <property type="component" value="Unassembled WGS sequence"/>
</dbReference>
<accession>A0A5C4SUW0</accession>
<evidence type="ECO:0000256" key="1">
    <source>
        <dbReference type="SAM" id="MobiDB-lite"/>
    </source>
</evidence>
<feature type="non-terminal residue" evidence="2">
    <location>
        <position position="1"/>
    </location>
</feature>
<feature type="region of interest" description="Disordered" evidence="1">
    <location>
        <begin position="1"/>
        <end position="38"/>
    </location>
</feature>
<name>A0A5C4SUW0_9BACL</name>
<protein>
    <submittedName>
        <fullName evidence="2">Spore surface glycoprotein BclB</fullName>
    </submittedName>
</protein>
<dbReference type="NCBIfam" id="TIGR03721">
    <property type="entry name" value="exospore_TM"/>
    <property type="match status" value="1"/>
</dbReference>
<evidence type="ECO:0000313" key="2">
    <source>
        <dbReference type="EMBL" id="TNJ54017.1"/>
    </source>
</evidence>
<organism evidence="2 3">
    <name type="scientific">Paenibacillus hemerocallicola</name>
    <dbReference type="NCBI Taxonomy" id="1172614"/>
    <lineage>
        <taxon>Bacteria</taxon>
        <taxon>Bacillati</taxon>
        <taxon>Bacillota</taxon>
        <taxon>Bacilli</taxon>
        <taxon>Bacillales</taxon>
        <taxon>Paenibacillaceae</taxon>
        <taxon>Paenibacillus</taxon>
    </lineage>
</organism>
<dbReference type="AlphaFoldDB" id="A0A5C4SUW0"/>